<keyword evidence="7 9" id="KW-0811">Translocation</keyword>
<feature type="region of interest" description="Disordered" evidence="10">
    <location>
        <begin position="43"/>
        <end position="103"/>
    </location>
</feature>
<evidence type="ECO:0000313" key="12">
    <source>
        <dbReference type="Proteomes" id="UP000557204"/>
    </source>
</evidence>
<dbReference type="PANTHER" id="PTHR42982:SF8">
    <property type="entry name" value="SEC-INDEPENDENT PROTEIN TRANSLOCASE PROTEIN TATA"/>
    <property type="match status" value="1"/>
</dbReference>
<dbReference type="GO" id="GO:0033281">
    <property type="term" value="C:TAT protein transport complex"/>
    <property type="evidence" value="ECO:0007669"/>
    <property type="project" value="UniProtKB-UniRule"/>
</dbReference>
<dbReference type="Proteomes" id="UP000557204">
    <property type="component" value="Unassembled WGS sequence"/>
</dbReference>
<dbReference type="Pfam" id="PF02416">
    <property type="entry name" value="TatA_B_E"/>
    <property type="match status" value="1"/>
</dbReference>
<evidence type="ECO:0000313" key="11">
    <source>
        <dbReference type="EMBL" id="NNU26277.1"/>
    </source>
</evidence>
<comment type="function">
    <text evidence="9">Part of the twin-arginine translocation (Tat) system that transports large folded proteins containing a characteristic twin-arginine motif in their signal peptide across membranes. TatA could form the protein-conducting channel of the Tat system.</text>
</comment>
<keyword evidence="2 9" id="KW-0813">Transport</keyword>
<dbReference type="HAMAP" id="MF_00236">
    <property type="entry name" value="TatA_E"/>
    <property type="match status" value="1"/>
</dbReference>
<comment type="subunit">
    <text evidence="9">The Tat system comprises two distinct complexes: a TatABC complex, containing multiple copies of TatA, TatB and TatC subunits, and a separate TatA complex, containing only TatA subunits. Substrates initially bind to the TatABC complex, which probably triggers association of the separate TatA complex to form the active translocon.</text>
</comment>
<keyword evidence="12" id="KW-1185">Reference proteome</keyword>
<sequence>MGIFRNPAVIIALILLVVLLFGANRLPDVARSVGSSLKIFKKEIKDLGEDDDDNDTTTSRSTASGTTTQGTGAQDGAPSASSAQPPQGEAPAQGSGRPDPHQS</sequence>
<dbReference type="GO" id="GO:0043953">
    <property type="term" value="P:protein transport by the Tat complex"/>
    <property type="evidence" value="ECO:0007669"/>
    <property type="project" value="UniProtKB-UniRule"/>
</dbReference>
<protein>
    <recommendedName>
        <fullName evidence="9">Sec-independent protein translocase protein TatA</fullName>
    </recommendedName>
</protein>
<dbReference type="InterPro" id="IPR006312">
    <property type="entry name" value="TatA/E"/>
</dbReference>
<keyword evidence="8 9" id="KW-0472">Membrane</keyword>
<evidence type="ECO:0000256" key="5">
    <source>
        <dbReference type="ARBA" id="ARBA00022927"/>
    </source>
</evidence>
<accession>A0A849K548</accession>
<dbReference type="PANTHER" id="PTHR42982">
    <property type="entry name" value="SEC-INDEPENDENT PROTEIN TRANSLOCASE PROTEIN TATA"/>
    <property type="match status" value="1"/>
</dbReference>
<dbReference type="RefSeq" id="WP_171245777.1">
    <property type="nucleotide sequence ID" value="NZ_JABFAJ010000003.1"/>
</dbReference>
<feature type="compositionally biased region" description="Low complexity" evidence="10">
    <location>
        <begin position="56"/>
        <end position="77"/>
    </location>
</feature>
<keyword evidence="6 9" id="KW-1133">Transmembrane helix</keyword>
<keyword evidence="4 9" id="KW-0812">Transmembrane</keyword>
<dbReference type="GO" id="GO:0008320">
    <property type="term" value="F:protein transmembrane transporter activity"/>
    <property type="evidence" value="ECO:0007669"/>
    <property type="project" value="UniProtKB-UniRule"/>
</dbReference>
<dbReference type="EMBL" id="JABFAJ010000003">
    <property type="protein sequence ID" value="NNU26277.1"/>
    <property type="molecule type" value="Genomic_DNA"/>
</dbReference>
<evidence type="ECO:0000256" key="10">
    <source>
        <dbReference type="SAM" id="MobiDB-lite"/>
    </source>
</evidence>
<gene>
    <name evidence="9" type="primary">tatA</name>
    <name evidence="11" type="ORF">HLI28_01795</name>
</gene>
<comment type="subcellular location">
    <subcellularLocation>
        <location evidence="1 9">Cell membrane</location>
        <topology evidence="1 9">Single-pass membrane protein</topology>
    </subcellularLocation>
</comment>
<evidence type="ECO:0000256" key="8">
    <source>
        <dbReference type="ARBA" id="ARBA00023136"/>
    </source>
</evidence>
<dbReference type="InterPro" id="IPR003369">
    <property type="entry name" value="TatA/B/E"/>
</dbReference>
<evidence type="ECO:0000256" key="2">
    <source>
        <dbReference type="ARBA" id="ARBA00022448"/>
    </source>
</evidence>
<evidence type="ECO:0000256" key="1">
    <source>
        <dbReference type="ARBA" id="ARBA00004162"/>
    </source>
</evidence>
<dbReference type="AlphaFoldDB" id="A0A849K548"/>
<comment type="caution">
    <text evidence="11">The sequence shown here is derived from an EMBL/GenBank/DDBJ whole genome shotgun (WGS) entry which is preliminary data.</text>
</comment>
<reference evidence="11 12" key="1">
    <citation type="submission" date="2020-05" db="EMBL/GenBank/DDBJ databases">
        <title>Genome sequence of Isoptericola sp. JC619 isolated from Chilika lagoon, India.</title>
        <authorList>
            <person name="Kumar D."/>
            <person name="Appam K."/>
            <person name="Gandham S."/>
            <person name="Uppada J."/>
            <person name="Sasikala C."/>
            <person name="Venkata Ramana C."/>
        </authorList>
    </citation>
    <scope>NUCLEOTIDE SEQUENCE [LARGE SCALE GENOMIC DNA]</scope>
    <source>
        <strain evidence="11 12">JC619</strain>
    </source>
</reference>
<evidence type="ECO:0000256" key="4">
    <source>
        <dbReference type="ARBA" id="ARBA00022692"/>
    </source>
</evidence>
<evidence type="ECO:0000256" key="3">
    <source>
        <dbReference type="ARBA" id="ARBA00022475"/>
    </source>
</evidence>
<keyword evidence="5 9" id="KW-0653">Protein transport</keyword>
<evidence type="ECO:0000256" key="9">
    <source>
        <dbReference type="HAMAP-Rule" id="MF_00236"/>
    </source>
</evidence>
<keyword evidence="3 9" id="KW-1003">Cell membrane</keyword>
<comment type="similarity">
    <text evidence="9">Belongs to the TatA/E family.</text>
</comment>
<dbReference type="Gene3D" id="1.20.5.3310">
    <property type="match status" value="1"/>
</dbReference>
<evidence type="ECO:0000256" key="7">
    <source>
        <dbReference type="ARBA" id="ARBA00023010"/>
    </source>
</evidence>
<proteinExistence type="inferred from homology"/>
<organism evidence="11 12">
    <name type="scientific">Isoptericola sediminis</name>
    <dbReference type="NCBI Taxonomy" id="2733572"/>
    <lineage>
        <taxon>Bacteria</taxon>
        <taxon>Bacillati</taxon>
        <taxon>Actinomycetota</taxon>
        <taxon>Actinomycetes</taxon>
        <taxon>Micrococcales</taxon>
        <taxon>Promicromonosporaceae</taxon>
        <taxon>Isoptericola</taxon>
    </lineage>
</organism>
<evidence type="ECO:0000256" key="6">
    <source>
        <dbReference type="ARBA" id="ARBA00022989"/>
    </source>
</evidence>
<name>A0A849K548_9MICO</name>